<dbReference type="InterPro" id="IPR017853">
    <property type="entry name" value="GH"/>
</dbReference>
<sequence>MEISGYSLQPFTEDEWRLNQLERINTLQKVMNRRIESVVSKYRNEFFHWDINNEILHYEKKLGPKANLRMFKKVQREDPQVTLFLNEFNIIENCDRNINVAMYIEKFKQLKKGAIKVKNKLQILREAFSHPSVNRIMLWSALGKGGCYRMCLTDYKFNNLPTGDLIDQLLLREWKTGTQRGKTNEFGYYNFRGFLREYELRTKISHKNIKVAKISHYFSK</sequence>
<dbReference type="GO" id="GO:0000272">
    <property type="term" value="P:polysaccharide catabolic process"/>
    <property type="evidence" value="ECO:0007669"/>
    <property type="project" value="UniProtKB-KW"/>
</dbReference>
<protein>
    <recommendedName>
        <fullName evidence="5">GH10 domain-containing protein</fullName>
    </recommendedName>
</protein>
<evidence type="ECO:0000259" key="5">
    <source>
        <dbReference type="Pfam" id="PF00331"/>
    </source>
</evidence>
<dbReference type="Pfam" id="PF00331">
    <property type="entry name" value="Glyco_hydro_10"/>
    <property type="match status" value="1"/>
</dbReference>
<organism evidence="6">
    <name type="scientific">Solanum lycopersicum</name>
    <name type="common">Tomato</name>
    <name type="synonym">Lycopersicon esculentum</name>
    <dbReference type="NCBI Taxonomy" id="4081"/>
    <lineage>
        <taxon>Eukaryota</taxon>
        <taxon>Viridiplantae</taxon>
        <taxon>Streptophyta</taxon>
        <taxon>Embryophyta</taxon>
        <taxon>Tracheophyta</taxon>
        <taxon>Spermatophyta</taxon>
        <taxon>Magnoliopsida</taxon>
        <taxon>eudicotyledons</taxon>
        <taxon>Gunneridae</taxon>
        <taxon>Pentapetalae</taxon>
        <taxon>asterids</taxon>
        <taxon>lamiids</taxon>
        <taxon>Solanales</taxon>
        <taxon>Solanaceae</taxon>
        <taxon>Solanoideae</taxon>
        <taxon>Solaneae</taxon>
        <taxon>Solanum</taxon>
        <taxon>Solanum subgen. Lycopersicon</taxon>
    </lineage>
</organism>
<evidence type="ECO:0000256" key="3">
    <source>
        <dbReference type="ARBA" id="ARBA00023277"/>
    </source>
</evidence>
<dbReference type="Gene3D" id="3.20.20.80">
    <property type="entry name" value="Glycosidases"/>
    <property type="match status" value="1"/>
</dbReference>
<dbReference type="InParanoid" id="K4D1C6"/>
<comment type="similarity">
    <text evidence="1">Belongs to the glycosyl hydrolase 10 (cellulase F) family.</text>
</comment>
<evidence type="ECO:0000256" key="4">
    <source>
        <dbReference type="ARBA" id="ARBA00023326"/>
    </source>
</evidence>
<reference evidence="6" key="1">
    <citation type="journal article" date="2012" name="Nature">
        <title>The tomato genome sequence provides insights into fleshy fruit evolution.</title>
        <authorList>
            <consortium name="Tomato Genome Consortium"/>
        </authorList>
    </citation>
    <scope>NUCLEOTIDE SEQUENCE [LARGE SCALE GENOMIC DNA]</scope>
    <source>
        <strain evidence="6">cv. Heinz 1706</strain>
    </source>
</reference>
<dbReference type="eggNOG" id="ENOG502QRD9">
    <property type="taxonomic scope" value="Eukaryota"/>
</dbReference>
<dbReference type="AlphaFoldDB" id="K4D1C6"/>
<dbReference type="PANTHER" id="PTHR31490">
    <property type="entry name" value="GLYCOSYL HYDROLASE"/>
    <property type="match status" value="1"/>
</dbReference>
<dbReference type="HOGENOM" id="CLU_1257971_0_0_1"/>
<dbReference type="InterPro" id="IPR001000">
    <property type="entry name" value="GH10_dom"/>
</dbReference>
<keyword evidence="7" id="KW-1185">Reference proteome</keyword>
<dbReference type="OMA" id="ESWATEM"/>
<keyword evidence="2" id="KW-0378">Hydrolase</keyword>
<evidence type="ECO:0000313" key="7">
    <source>
        <dbReference type="Proteomes" id="UP000004994"/>
    </source>
</evidence>
<evidence type="ECO:0000256" key="1">
    <source>
        <dbReference type="ARBA" id="ARBA00007495"/>
    </source>
</evidence>
<dbReference type="PhylomeDB" id="K4D1C6"/>
<evidence type="ECO:0000313" key="6">
    <source>
        <dbReference type="EnsemblPlants" id="Solyc10g055340.1.1"/>
    </source>
</evidence>
<dbReference type="PANTHER" id="PTHR31490:SF55">
    <property type="entry name" value="ENDO-1,4-BETA-XYLANASE A-LIKE"/>
    <property type="match status" value="1"/>
</dbReference>
<proteinExistence type="inferred from homology"/>
<feature type="domain" description="GH10" evidence="5">
    <location>
        <begin position="19"/>
        <end position="109"/>
    </location>
</feature>
<dbReference type="InterPro" id="IPR044846">
    <property type="entry name" value="GH10"/>
</dbReference>
<accession>K4D1C6</accession>
<keyword evidence="4" id="KW-0624">Polysaccharide degradation</keyword>
<dbReference type="GO" id="GO:0031176">
    <property type="term" value="F:endo-1,4-beta-xylanase activity"/>
    <property type="evidence" value="ECO:0007669"/>
    <property type="project" value="UniProtKB-ARBA"/>
</dbReference>
<dbReference type="STRING" id="4081.K4D1C6"/>
<keyword evidence="3" id="KW-0119">Carbohydrate metabolism</keyword>
<dbReference type="Gramene" id="Solyc10g055340.1.1">
    <property type="protein sequence ID" value="Solyc10g055340.1.1"/>
    <property type="gene ID" value="Solyc10g055340.1"/>
</dbReference>
<reference evidence="6" key="2">
    <citation type="submission" date="2015-06" db="UniProtKB">
        <authorList>
            <consortium name="EnsemblPlants"/>
        </authorList>
    </citation>
    <scope>IDENTIFICATION</scope>
    <source>
        <strain evidence="6">cv. Heinz 1706</strain>
    </source>
</reference>
<dbReference type="SUPFAM" id="SSF51445">
    <property type="entry name" value="(Trans)glycosidases"/>
    <property type="match status" value="1"/>
</dbReference>
<name>K4D1C6_SOLLC</name>
<dbReference type="PaxDb" id="4081-Solyc10g055340.1.1"/>
<evidence type="ECO:0000256" key="2">
    <source>
        <dbReference type="ARBA" id="ARBA00022801"/>
    </source>
</evidence>
<dbReference type="Proteomes" id="UP000004994">
    <property type="component" value="Chromosome 10"/>
</dbReference>
<dbReference type="EnsemblPlants" id="Solyc10g055340.1.1">
    <property type="protein sequence ID" value="Solyc10g055340.1.1"/>
    <property type="gene ID" value="Solyc10g055340.1"/>
</dbReference>